<comment type="similarity">
    <text evidence="6">Belongs to the TRAFAC class myosin-kinesin ATPase superfamily. Kinesin family.</text>
</comment>
<evidence type="ECO:0000256" key="7">
    <source>
        <dbReference type="SAM" id="Coils"/>
    </source>
</evidence>
<keyword evidence="4 6" id="KW-0067">ATP-binding</keyword>
<dbReference type="GO" id="GO:0005737">
    <property type="term" value="C:cytoplasm"/>
    <property type="evidence" value="ECO:0007669"/>
    <property type="project" value="UniProtKB-SubCell"/>
</dbReference>
<dbReference type="InterPro" id="IPR027417">
    <property type="entry name" value="P-loop_NTPase"/>
</dbReference>
<evidence type="ECO:0000259" key="9">
    <source>
        <dbReference type="PROSITE" id="PS50067"/>
    </source>
</evidence>
<dbReference type="HOGENOM" id="CLU_008082_0_0_1"/>
<protein>
    <submittedName>
        <fullName evidence="10">Kinesinlike protein putative</fullName>
    </submittedName>
</protein>
<feature type="region of interest" description="Disordered" evidence="8">
    <location>
        <begin position="414"/>
        <end position="443"/>
    </location>
</feature>
<dbReference type="EMBL" id="FR824077">
    <property type="protein sequence ID" value="CCA17258.1"/>
    <property type="molecule type" value="Genomic_DNA"/>
</dbReference>
<dbReference type="PANTHER" id="PTHR47969:SF15">
    <property type="entry name" value="CHROMOSOME-ASSOCIATED KINESIN KIF4A-RELATED"/>
    <property type="match status" value="1"/>
</dbReference>
<feature type="binding site" evidence="6">
    <location>
        <begin position="98"/>
        <end position="105"/>
    </location>
    <ligand>
        <name>ATP</name>
        <dbReference type="ChEBI" id="CHEBI:30616"/>
    </ligand>
</feature>
<reference evidence="10" key="2">
    <citation type="submission" date="2011-02" db="EMBL/GenBank/DDBJ databases">
        <authorList>
            <person name="MacLean D."/>
        </authorList>
    </citation>
    <scope>NUCLEOTIDE SEQUENCE</scope>
</reference>
<dbReference type="GO" id="GO:0007018">
    <property type="term" value="P:microtubule-based movement"/>
    <property type="evidence" value="ECO:0007669"/>
    <property type="project" value="InterPro"/>
</dbReference>
<evidence type="ECO:0000256" key="4">
    <source>
        <dbReference type="ARBA" id="ARBA00022840"/>
    </source>
</evidence>
<gene>
    <name evidence="10" type="primary">AlNc14C32G2955</name>
    <name evidence="10" type="ORF">ALNC14_034010</name>
</gene>
<dbReference type="InterPro" id="IPR001752">
    <property type="entry name" value="Kinesin_motor_dom"/>
</dbReference>
<evidence type="ECO:0000313" key="10">
    <source>
        <dbReference type="EMBL" id="CCA17258.1"/>
    </source>
</evidence>
<dbReference type="PANTHER" id="PTHR47969">
    <property type="entry name" value="CHROMOSOME-ASSOCIATED KINESIN KIF4A-RELATED"/>
    <property type="match status" value="1"/>
</dbReference>
<evidence type="ECO:0000256" key="1">
    <source>
        <dbReference type="ARBA" id="ARBA00004496"/>
    </source>
</evidence>
<comment type="subcellular location">
    <subcellularLocation>
        <location evidence="1">Cytoplasm</location>
    </subcellularLocation>
</comment>
<keyword evidence="3 6" id="KW-0547">Nucleotide-binding</keyword>
<dbReference type="SUPFAM" id="SSF52540">
    <property type="entry name" value="P-loop containing nucleoside triphosphate hydrolases"/>
    <property type="match status" value="1"/>
</dbReference>
<proteinExistence type="inferred from homology"/>
<dbReference type="GO" id="GO:0007052">
    <property type="term" value="P:mitotic spindle organization"/>
    <property type="evidence" value="ECO:0007669"/>
    <property type="project" value="TreeGrafter"/>
</dbReference>
<keyword evidence="6" id="KW-0505">Motor protein</keyword>
<evidence type="ECO:0000256" key="3">
    <source>
        <dbReference type="ARBA" id="ARBA00022741"/>
    </source>
</evidence>
<feature type="coiled-coil region" evidence="7">
    <location>
        <begin position="615"/>
        <end position="649"/>
    </location>
</feature>
<dbReference type="InterPro" id="IPR036961">
    <property type="entry name" value="Kinesin_motor_dom_sf"/>
</dbReference>
<feature type="domain" description="Kinesin motor" evidence="9">
    <location>
        <begin position="14"/>
        <end position="368"/>
    </location>
</feature>
<dbReference type="PROSITE" id="PS50067">
    <property type="entry name" value="KINESIN_MOTOR_2"/>
    <property type="match status" value="1"/>
</dbReference>
<accession>F0W805</accession>
<keyword evidence="2" id="KW-0963">Cytoplasm</keyword>
<evidence type="ECO:0000256" key="6">
    <source>
        <dbReference type="PROSITE-ProRule" id="PRU00283"/>
    </source>
</evidence>
<dbReference type="GO" id="GO:0003777">
    <property type="term" value="F:microtubule motor activity"/>
    <property type="evidence" value="ECO:0007669"/>
    <property type="project" value="InterPro"/>
</dbReference>
<evidence type="ECO:0000256" key="8">
    <source>
        <dbReference type="SAM" id="MobiDB-lite"/>
    </source>
</evidence>
<dbReference type="GO" id="GO:0005875">
    <property type="term" value="C:microtubule associated complex"/>
    <property type="evidence" value="ECO:0007669"/>
    <property type="project" value="TreeGrafter"/>
</dbReference>
<dbReference type="PRINTS" id="PR00380">
    <property type="entry name" value="KINESINHEAVY"/>
</dbReference>
<keyword evidence="5 7" id="KW-0175">Coiled coil</keyword>
<reference evidence="10" key="1">
    <citation type="journal article" date="2011" name="PLoS Biol.">
        <title>Gene gain and loss during evolution of obligate parasitism in the white rust pathogen of Arabidopsis thaliana.</title>
        <authorList>
            <person name="Kemen E."/>
            <person name="Gardiner A."/>
            <person name="Schultz-Larsen T."/>
            <person name="Kemen A.C."/>
            <person name="Balmuth A.L."/>
            <person name="Robert-Seilaniantz A."/>
            <person name="Bailey K."/>
            <person name="Holub E."/>
            <person name="Studholme D.J."/>
            <person name="Maclean D."/>
            <person name="Jones J.D."/>
        </authorList>
    </citation>
    <scope>NUCLEOTIDE SEQUENCE</scope>
</reference>
<evidence type="ECO:0000256" key="2">
    <source>
        <dbReference type="ARBA" id="ARBA00022490"/>
    </source>
</evidence>
<dbReference type="AlphaFoldDB" id="F0W805"/>
<dbReference type="SMART" id="SM00129">
    <property type="entry name" value="KISc"/>
    <property type="match status" value="1"/>
</dbReference>
<organism evidence="10">
    <name type="scientific">Albugo laibachii Nc14</name>
    <dbReference type="NCBI Taxonomy" id="890382"/>
    <lineage>
        <taxon>Eukaryota</taxon>
        <taxon>Sar</taxon>
        <taxon>Stramenopiles</taxon>
        <taxon>Oomycota</taxon>
        <taxon>Peronosporomycetes</taxon>
        <taxon>Albuginales</taxon>
        <taxon>Albuginaceae</taxon>
        <taxon>Albugo</taxon>
    </lineage>
</organism>
<dbReference type="Pfam" id="PF00225">
    <property type="entry name" value="Kinesin"/>
    <property type="match status" value="1"/>
</dbReference>
<dbReference type="Gene3D" id="3.40.850.10">
    <property type="entry name" value="Kinesin motor domain"/>
    <property type="match status" value="1"/>
</dbReference>
<dbReference type="GO" id="GO:0051231">
    <property type="term" value="P:spindle elongation"/>
    <property type="evidence" value="ECO:0007669"/>
    <property type="project" value="TreeGrafter"/>
</dbReference>
<name>F0W805_9STRA</name>
<evidence type="ECO:0000256" key="5">
    <source>
        <dbReference type="ARBA" id="ARBA00023054"/>
    </source>
</evidence>
<sequence>MPSSTSDTQETPSSIQLFCRLRPQNALEREVGASSCSTVVDNRGVFIRSAHCEVDDLRCTFDRIFDVDATQEQVYENSAKPLVNDFIQGSNCTIFAYGQTGSGKTHTISGCMDASSCTKRMVNPSGGIIPRLIRDLYREKERYQADTNRIEFKASFVEIYLEQIRDLLHGAEKISRSSAASIGSQRNNGGLLRIRECSQRGIFISDMTELVAPDADSMIEYVRLGTQQRAVTSTKMNKDSSRSHSVFTITMTHFRTMVDGSRVKLKSCTMYIVDLAGSELVNKSNVSGKVLQEAISINKSLSALSNVIKALAEGKKHVPYRDSKLTRILQDSLSGRAKIALILTASCSTYNLSETLSTLRFGLRAKELKNVQVSSPLENDEMSKEDMMELYLQAMEAVSAGKREIEALKHQLEAQRSSPVFSDDESGCESLEGDSRQPERLDEGQWIPTKVDGAQTMSYSQLLERVQRYERNAKMDRGNDELNDLKMRLEEITLSLLSVEPPSFQLDAGPTLLYPTLTLGKLLQQSDWREVLSRGEHNIIEIHCASTPTDSLLIAEAFSHCPELHRNNDLDHDTDENTSICVHRVRSEERGIQICELKHKLQSLAQVYLQRDQPHSSLSAENTTLKKRVEELEMLLQALLNQAEVDEQAIESRLAEQGNHMPCLQSSLQQYQTLFRSQITKYQDKYRLLREELFVYKNDTSIHANNSSVRRLSLDSQDEAEDEEIGMHPQECGAIYYKGADGMLVKGGTLPNLQIHAPIVASADAMQVKKWQLGEIR</sequence>
<feature type="compositionally biased region" description="Basic and acidic residues" evidence="8">
    <location>
        <begin position="433"/>
        <end position="443"/>
    </location>
</feature>
<dbReference type="InterPro" id="IPR027640">
    <property type="entry name" value="Kinesin-like_fam"/>
</dbReference>
<dbReference type="GO" id="GO:0005524">
    <property type="term" value="F:ATP binding"/>
    <property type="evidence" value="ECO:0007669"/>
    <property type="project" value="UniProtKB-UniRule"/>
</dbReference>
<dbReference type="GO" id="GO:0008017">
    <property type="term" value="F:microtubule binding"/>
    <property type="evidence" value="ECO:0007669"/>
    <property type="project" value="InterPro"/>
</dbReference>